<dbReference type="InterPro" id="IPR051199">
    <property type="entry name" value="LPS_LOS_Heptosyltrfase"/>
</dbReference>
<proteinExistence type="predicted"/>
<dbReference type="Pfam" id="PF01075">
    <property type="entry name" value="Glyco_transf_9"/>
    <property type="match status" value="1"/>
</dbReference>
<dbReference type="Proteomes" id="UP000318578">
    <property type="component" value="Unassembled WGS sequence"/>
</dbReference>
<dbReference type="EMBL" id="VJZA01000078">
    <property type="protein sequence ID" value="TVT17496.1"/>
    <property type="molecule type" value="Genomic_DNA"/>
</dbReference>
<dbReference type="AlphaFoldDB" id="A0A557ZZS2"/>
<keyword evidence="4" id="KW-1185">Reference proteome</keyword>
<accession>A0A557ZZS2</accession>
<reference evidence="3 4" key="1">
    <citation type="submission" date="2019-07" db="EMBL/GenBank/DDBJ databases">
        <title>New species of Amycolatopsis and Streptomyces.</title>
        <authorList>
            <person name="Duangmal K."/>
            <person name="Teo W.F.A."/>
            <person name="Lipun K."/>
        </authorList>
    </citation>
    <scope>NUCLEOTIDE SEQUENCE [LARGE SCALE GENOMIC DNA]</scope>
    <source>
        <strain evidence="3 4">JCM 30562</strain>
    </source>
</reference>
<evidence type="ECO:0000256" key="2">
    <source>
        <dbReference type="ARBA" id="ARBA00022679"/>
    </source>
</evidence>
<dbReference type="OrthoDB" id="9807356at2"/>
<evidence type="ECO:0000313" key="3">
    <source>
        <dbReference type="EMBL" id="TVT17496.1"/>
    </source>
</evidence>
<gene>
    <name evidence="3" type="ORF">FNH06_31285</name>
</gene>
<name>A0A557ZZS2_9PSEU</name>
<evidence type="ECO:0000256" key="1">
    <source>
        <dbReference type="ARBA" id="ARBA00022676"/>
    </source>
</evidence>
<organism evidence="3 4">
    <name type="scientific">Amycolatopsis acidiphila</name>
    <dbReference type="NCBI Taxonomy" id="715473"/>
    <lineage>
        <taxon>Bacteria</taxon>
        <taxon>Bacillati</taxon>
        <taxon>Actinomycetota</taxon>
        <taxon>Actinomycetes</taxon>
        <taxon>Pseudonocardiales</taxon>
        <taxon>Pseudonocardiaceae</taxon>
        <taxon>Amycolatopsis</taxon>
    </lineage>
</organism>
<dbReference type="RefSeq" id="WP_144643554.1">
    <property type="nucleotide sequence ID" value="NZ_BNAX01000024.1"/>
</dbReference>
<dbReference type="PANTHER" id="PTHR30160:SF1">
    <property type="entry name" value="LIPOPOLYSACCHARIDE 1,2-N-ACETYLGLUCOSAMINETRANSFERASE-RELATED"/>
    <property type="match status" value="1"/>
</dbReference>
<keyword evidence="2 3" id="KW-0808">Transferase</keyword>
<comment type="caution">
    <text evidence="3">The sequence shown here is derived from an EMBL/GenBank/DDBJ whole genome shotgun (WGS) entry which is preliminary data.</text>
</comment>
<dbReference type="GO" id="GO:0009244">
    <property type="term" value="P:lipopolysaccharide core region biosynthetic process"/>
    <property type="evidence" value="ECO:0007669"/>
    <property type="project" value="TreeGrafter"/>
</dbReference>
<dbReference type="PANTHER" id="PTHR30160">
    <property type="entry name" value="TETRAACYLDISACCHARIDE 4'-KINASE-RELATED"/>
    <property type="match status" value="1"/>
</dbReference>
<evidence type="ECO:0000313" key="4">
    <source>
        <dbReference type="Proteomes" id="UP000318578"/>
    </source>
</evidence>
<dbReference type="SUPFAM" id="SSF53756">
    <property type="entry name" value="UDP-Glycosyltransferase/glycogen phosphorylase"/>
    <property type="match status" value="1"/>
</dbReference>
<dbReference type="GO" id="GO:0005829">
    <property type="term" value="C:cytosol"/>
    <property type="evidence" value="ECO:0007669"/>
    <property type="project" value="TreeGrafter"/>
</dbReference>
<dbReference type="InterPro" id="IPR002201">
    <property type="entry name" value="Glyco_trans_9"/>
</dbReference>
<sequence>MAVTDVLVLRALGVGDLLVSVPALRGLRAAFPRARITLAAPAGLRELVALTGAVDELLPTTRLGGLSWRGAPPSVAVNLHGSGPQSVEDLFGTRPGRLLTHTHHDYPGLDGPAWRATGVHEAERWCDLLGYYGIPADRTDLAIARPDLPSPAPAAVVLHPGAAYGSRRWPPERFGEVGRALAAEGRRVVVTGNAGEYALARSVADAAGLGEEAVLAGKTALPELAALVADAALVVCGDTGAGHLATAYGTPSVLVFGPVPPSQWGPPPGSADRHVALWSGSGADPFADEPDPGLLRITPADVLAAASPLWTVRERAVARTGR</sequence>
<protein>
    <submittedName>
        <fullName evidence="3">Glycosyltransferase family 9 protein</fullName>
    </submittedName>
</protein>
<dbReference type="CDD" id="cd03789">
    <property type="entry name" value="GT9_LPS_heptosyltransferase"/>
    <property type="match status" value="1"/>
</dbReference>
<dbReference type="GO" id="GO:0008713">
    <property type="term" value="F:ADP-heptose-lipopolysaccharide heptosyltransferase activity"/>
    <property type="evidence" value="ECO:0007669"/>
    <property type="project" value="TreeGrafter"/>
</dbReference>
<dbReference type="Gene3D" id="3.40.50.2000">
    <property type="entry name" value="Glycogen Phosphorylase B"/>
    <property type="match status" value="2"/>
</dbReference>
<keyword evidence="1" id="KW-0328">Glycosyltransferase</keyword>